<accession>A0ABV0G5M2</accession>
<dbReference type="PANTHER" id="PTHR30098:SF2">
    <property type="entry name" value="LEUCYL_PHENYLALANYL-TRNA--PROTEIN TRANSFERASE"/>
    <property type="match status" value="1"/>
</dbReference>
<keyword evidence="2 4" id="KW-0808">Transferase</keyword>
<dbReference type="PANTHER" id="PTHR30098">
    <property type="entry name" value="LEUCYL/PHENYLALANYL-TRNA--PROTEIN TRANSFERASE"/>
    <property type="match status" value="1"/>
</dbReference>
<comment type="catalytic activity">
    <reaction evidence="4">
        <text>N-terminal L-arginyl-[protein] + L-leucyl-tRNA(Leu) = N-terminal L-leucyl-L-arginyl-[protein] + tRNA(Leu) + H(+)</text>
        <dbReference type="Rhea" id="RHEA:50416"/>
        <dbReference type="Rhea" id="RHEA-COMP:9613"/>
        <dbReference type="Rhea" id="RHEA-COMP:9622"/>
        <dbReference type="Rhea" id="RHEA-COMP:12672"/>
        <dbReference type="Rhea" id="RHEA-COMP:12673"/>
        <dbReference type="ChEBI" id="CHEBI:15378"/>
        <dbReference type="ChEBI" id="CHEBI:64719"/>
        <dbReference type="ChEBI" id="CHEBI:78442"/>
        <dbReference type="ChEBI" id="CHEBI:78494"/>
        <dbReference type="ChEBI" id="CHEBI:133044"/>
        <dbReference type="EC" id="2.3.2.6"/>
    </reaction>
</comment>
<sequence>MIPWLDDASLEFPPTSQALGRDTDVPGLLAAGGSMSPERLHAAYRRGIFPWYAPGQPPLWWSPDPRMVLKTADFKLSRSLRKTLKHFVADPRCEIRIDTATSAVLTACANTARDGQSGTWIVPELQTAYLDWAARGAVHSIETWMDGELAGGLYGVNLGRMFYGESMFHRRTDASKIALCALICLCREFDIPWIDCQQNTRHLASFGAAEVPRAAFEAHVAVVVRAPSPESWGHDWSYDSRLWRWLLDAPPPQT</sequence>
<dbReference type="EMBL" id="JBDPZD010000005">
    <property type="protein sequence ID" value="MEO3693026.1"/>
    <property type="molecule type" value="Genomic_DNA"/>
</dbReference>
<evidence type="ECO:0000256" key="3">
    <source>
        <dbReference type="ARBA" id="ARBA00023315"/>
    </source>
</evidence>
<comment type="subcellular location">
    <subcellularLocation>
        <location evidence="4">Cytoplasm</location>
    </subcellularLocation>
</comment>
<dbReference type="GO" id="GO:0008914">
    <property type="term" value="F:leucyl-tRNA--protein transferase activity"/>
    <property type="evidence" value="ECO:0007669"/>
    <property type="project" value="UniProtKB-EC"/>
</dbReference>
<dbReference type="InterPro" id="IPR004616">
    <property type="entry name" value="Leu/Phe-tRNA_Trfase"/>
</dbReference>
<dbReference type="NCBIfam" id="TIGR00667">
    <property type="entry name" value="aat"/>
    <property type="match status" value="1"/>
</dbReference>
<dbReference type="InterPro" id="IPR016181">
    <property type="entry name" value="Acyl_CoA_acyltransferase"/>
</dbReference>
<evidence type="ECO:0000256" key="1">
    <source>
        <dbReference type="ARBA" id="ARBA00022490"/>
    </source>
</evidence>
<comment type="similarity">
    <text evidence="4">Belongs to the L/F-transferase family.</text>
</comment>
<dbReference type="EC" id="2.3.2.6" evidence="4"/>
<dbReference type="HAMAP" id="MF_00688">
    <property type="entry name" value="Leu_Phe_trans"/>
    <property type="match status" value="1"/>
</dbReference>
<organism evidence="5 6">
    <name type="scientific">Roseateles paludis</name>
    <dbReference type="NCBI Taxonomy" id="3145238"/>
    <lineage>
        <taxon>Bacteria</taxon>
        <taxon>Pseudomonadati</taxon>
        <taxon>Pseudomonadota</taxon>
        <taxon>Betaproteobacteria</taxon>
        <taxon>Burkholderiales</taxon>
        <taxon>Sphaerotilaceae</taxon>
        <taxon>Roseateles</taxon>
    </lineage>
</organism>
<dbReference type="Gene3D" id="3.40.630.70">
    <property type="entry name" value="Leucyl/phenylalanyl-tRNA-protein transferase, C-terminal domain"/>
    <property type="match status" value="1"/>
</dbReference>
<dbReference type="InterPro" id="IPR042203">
    <property type="entry name" value="Leu/Phe-tRNA_Trfase_C"/>
</dbReference>
<dbReference type="RefSeq" id="WP_347705847.1">
    <property type="nucleotide sequence ID" value="NZ_JBDPZD010000005.1"/>
</dbReference>
<dbReference type="Gene3D" id="3.30.70.3550">
    <property type="entry name" value="Leucyl/phenylalanyl-tRNA-protein transferase, N-terminal domain"/>
    <property type="match status" value="1"/>
</dbReference>
<proteinExistence type="inferred from homology"/>
<comment type="caution">
    <text evidence="5">The sequence shown here is derived from an EMBL/GenBank/DDBJ whole genome shotgun (WGS) entry which is preliminary data.</text>
</comment>
<dbReference type="Proteomes" id="UP001495147">
    <property type="component" value="Unassembled WGS sequence"/>
</dbReference>
<protein>
    <recommendedName>
        <fullName evidence="4">Leucyl/phenylalanyl-tRNA--protein transferase</fullName>
        <ecNumber evidence="4">2.3.2.6</ecNumber>
    </recommendedName>
    <alternativeName>
        <fullName evidence="4">L/F-transferase</fullName>
    </alternativeName>
    <alternativeName>
        <fullName evidence="4">Leucyltransferase</fullName>
    </alternativeName>
    <alternativeName>
        <fullName evidence="4">Phenyalanyltransferase</fullName>
    </alternativeName>
</protein>
<keyword evidence="1 4" id="KW-0963">Cytoplasm</keyword>
<keyword evidence="3 4" id="KW-0012">Acyltransferase</keyword>
<dbReference type="InterPro" id="IPR042221">
    <property type="entry name" value="Leu/Phe-tRNA_Trfase_N"/>
</dbReference>
<dbReference type="Pfam" id="PF03588">
    <property type="entry name" value="Leu_Phe_trans"/>
    <property type="match status" value="1"/>
</dbReference>
<comment type="catalytic activity">
    <reaction evidence="4">
        <text>L-phenylalanyl-tRNA(Phe) + an N-terminal L-alpha-aminoacyl-[protein] = an N-terminal L-phenylalanyl-L-alpha-aminoacyl-[protein] + tRNA(Phe)</text>
        <dbReference type="Rhea" id="RHEA:43632"/>
        <dbReference type="Rhea" id="RHEA-COMP:9668"/>
        <dbReference type="Rhea" id="RHEA-COMP:9699"/>
        <dbReference type="Rhea" id="RHEA-COMP:10636"/>
        <dbReference type="Rhea" id="RHEA-COMP:10637"/>
        <dbReference type="ChEBI" id="CHEBI:78442"/>
        <dbReference type="ChEBI" id="CHEBI:78531"/>
        <dbReference type="ChEBI" id="CHEBI:78597"/>
        <dbReference type="ChEBI" id="CHEBI:83561"/>
        <dbReference type="EC" id="2.3.2.6"/>
    </reaction>
</comment>
<name>A0ABV0G5M2_9BURK</name>
<reference evidence="5 6" key="1">
    <citation type="submission" date="2024-05" db="EMBL/GenBank/DDBJ databases">
        <title>Roseateles sp. DJS-2-20 16S ribosomal RNA gene Genome sequencing and assembly.</title>
        <authorList>
            <person name="Woo H."/>
        </authorList>
    </citation>
    <scope>NUCLEOTIDE SEQUENCE [LARGE SCALE GENOMIC DNA]</scope>
    <source>
        <strain evidence="5 6">DJS-2-20</strain>
    </source>
</reference>
<evidence type="ECO:0000313" key="5">
    <source>
        <dbReference type="EMBL" id="MEO3693026.1"/>
    </source>
</evidence>
<evidence type="ECO:0000256" key="2">
    <source>
        <dbReference type="ARBA" id="ARBA00022679"/>
    </source>
</evidence>
<comment type="catalytic activity">
    <reaction evidence="4">
        <text>N-terminal L-lysyl-[protein] + L-leucyl-tRNA(Leu) = N-terminal L-leucyl-L-lysyl-[protein] + tRNA(Leu) + H(+)</text>
        <dbReference type="Rhea" id="RHEA:12340"/>
        <dbReference type="Rhea" id="RHEA-COMP:9613"/>
        <dbReference type="Rhea" id="RHEA-COMP:9622"/>
        <dbReference type="Rhea" id="RHEA-COMP:12670"/>
        <dbReference type="Rhea" id="RHEA-COMP:12671"/>
        <dbReference type="ChEBI" id="CHEBI:15378"/>
        <dbReference type="ChEBI" id="CHEBI:65249"/>
        <dbReference type="ChEBI" id="CHEBI:78442"/>
        <dbReference type="ChEBI" id="CHEBI:78494"/>
        <dbReference type="ChEBI" id="CHEBI:133043"/>
        <dbReference type="EC" id="2.3.2.6"/>
    </reaction>
</comment>
<dbReference type="SUPFAM" id="SSF55729">
    <property type="entry name" value="Acyl-CoA N-acyltransferases (Nat)"/>
    <property type="match status" value="1"/>
</dbReference>
<comment type="function">
    <text evidence="4">Functions in the N-end rule pathway of protein degradation where it conjugates Leu, Phe and, less efficiently, Met from aminoacyl-tRNAs to the N-termini of proteins containing an N-terminal arginine or lysine.</text>
</comment>
<evidence type="ECO:0000256" key="4">
    <source>
        <dbReference type="HAMAP-Rule" id="MF_00688"/>
    </source>
</evidence>
<keyword evidence="6" id="KW-1185">Reference proteome</keyword>
<evidence type="ECO:0000313" key="6">
    <source>
        <dbReference type="Proteomes" id="UP001495147"/>
    </source>
</evidence>
<gene>
    <name evidence="4 5" type="primary">aat</name>
    <name evidence="5" type="ORF">ABDJ85_16255</name>
</gene>